<dbReference type="PANTHER" id="PTHR38123">
    <property type="entry name" value="CELL WALL SERINE-THREONINE-RICH GALACTOMANNOPROTEIN MP1 (AFU_ORTHOLOGUE AFUA_4G03240)"/>
    <property type="match status" value="1"/>
</dbReference>
<accession>A0A9P7MQ03</accession>
<keyword evidence="1" id="KW-0732">Signal</keyword>
<dbReference type="OrthoDB" id="4953556at2759"/>
<evidence type="ECO:0000313" key="2">
    <source>
        <dbReference type="EMBL" id="KAG5957850.1"/>
    </source>
</evidence>
<evidence type="ECO:0000313" key="3">
    <source>
        <dbReference type="EMBL" id="KAG5962944.1"/>
    </source>
</evidence>
<keyword evidence="4" id="KW-1185">Reference proteome</keyword>
<dbReference type="Gene3D" id="1.20.1280.140">
    <property type="match status" value="1"/>
</dbReference>
<sequence>MLFIKSLFFFAVAVSSAAIGRDVLDEPVASLARRDSAQTQADMEAILKNINALTNSTGMYNGTPATALNIVSNHQQLLQSINIATEHAKKTTVPSEEDSAAIISFIGDKMFKAMGETLSVIKSKKSYFVDAGQAKAMRSVLDNLEFVTLKLSDALVDATPLSKTLWALSVSKDMQSEFDKAIAVYSE</sequence>
<proteinExistence type="predicted"/>
<comment type="caution">
    <text evidence="3">The sequence shown here is derived from an EMBL/GenBank/DDBJ whole genome shotgun (WGS) entry which is preliminary data.</text>
</comment>
<dbReference type="InterPro" id="IPR021054">
    <property type="entry name" value="Cell_wall_mannoprotein_1"/>
</dbReference>
<reference evidence="3 4" key="1">
    <citation type="journal article" date="2020" name="bioRxiv">
        <title>Whole genome comparisons of ergot fungi reveals the divergence and evolution of species within the genus Claviceps are the result of varying mechanisms driving genome evolution and host range expansion.</title>
        <authorList>
            <person name="Wyka S.A."/>
            <person name="Mondo S.J."/>
            <person name="Liu M."/>
            <person name="Dettman J."/>
            <person name="Nalam V."/>
            <person name="Broders K.D."/>
        </authorList>
    </citation>
    <scope>NUCLEOTIDE SEQUENCE</scope>
    <source>
        <strain evidence="3">CCC 1102</strain>
        <strain evidence="2 4">LM583</strain>
    </source>
</reference>
<dbReference type="EMBL" id="SRPR01000163">
    <property type="protein sequence ID" value="KAG5957850.1"/>
    <property type="molecule type" value="Genomic_DNA"/>
</dbReference>
<dbReference type="GO" id="GO:0005576">
    <property type="term" value="C:extracellular region"/>
    <property type="evidence" value="ECO:0007669"/>
    <property type="project" value="TreeGrafter"/>
</dbReference>
<dbReference type="Pfam" id="PF12296">
    <property type="entry name" value="HsbA"/>
    <property type="match status" value="1"/>
</dbReference>
<evidence type="ECO:0000313" key="4">
    <source>
        <dbReference type="Proteomes" id="UP000742024"/>
    </source>
</evidence>
<name>A0A9P7MQ03_9HYPO</name>
<evidence type="ECO:0000313" key="5">
    <source>
        <dbReference type="Proteomes" id="UP000784919"/>
    </source>
</evidence>
<gene>
    <name evidence="3" type="ORF">E4U56_003099</name>
    <name evidence="2" type="ORF">E4U57_001685</name>
</gene>
<dbReference type="AlphaFoldDB" id="A0A9P7MQ03"/>
<dbReference type="Proteomes" id="UP000784919">
    <property type="component" value="Unassembled WGS sequence"/>
</dbReference>
<organism evidence="3 5">
    <name type="scientific">Claviceps arundinis</name>
    <dbReference type="NCBI Taxonomy" id="1623583"/>
    <lineage>
        <taxon>Eukaryota</taxon>
        <taxon>Fungi</taxon>
        <taxon>Dikarya</taxon>
        <taxon>Ascomycota</taxon>
        <taxon>Pezizomycotina</taxon>
        <taxon>Sordariomycetes</taxon>
        <taxon>Hypocreomycetidae</taxon>
        <taxon>Hypocreales</taxon>
        <taxon>Clavicipitaceae</taxon>
        <taxon>Claviceps</taxon>
    </lineage>
</organism>
<feature type="chain" id="PRO_5040184211" description="Cell wall galactomannoprotein" evidence="1">
    <location>
        <begin position="18"/>
        <end position="187"/>
    </location>
</feature>
<dbReference type="Proteomes" id="UP000742024">
    <property type="component" value="Unassembled WGS sequence"/>
</dbReference>
<feature type="signal peptide" evidence="1">
    <location>
        <begin position="1"/>
        <end position="17"/>
    </location>
</feature>
<dbReference type="EMBL" id="SRPS01000206">
    <property type="protein sequence ID" value="KAG5962944.1"/>
    <property type="molecule type" value="Genomic_DNA"/>
</dbReference>
<protein>
    <recommendedName>
        <fullName evidence="6">Cell wall galactomannoprotein</fullName>
    </recommendedName>
</protein>
<evidence type="ECO:0008006" key="6">
    <source>
        <dbReference type="Google" id="ProtNLM"/>
    </source>
</evidence>
<evidence type="ECO:0000256" key="1">
    <source>
        <dbReference type="SAM" id="SignalP"/>
    </source>
</evidence>
<dbReference type="PANTHER" id="PTHR38123:SF1">
    <property type="entry name" value="HYDROPHOBIC SURFACE BINDING PROTEIN"/>
    <property type="match status" value="1"/>
</dbReference>